<feature type="compositionally biased region" description="Polar residues" evidence="1">
    <location>
        <begin position="492"/>
        <end position="502"/>
    </location>
</feature>
<dbReference type="InterPro" id="IPR054464">
    <property type="entry name" value="ULD_fung"/>
</dbReference>
<protein>
    <recommendedName>
        <fullName evidence="2">Ubiquitin-like domain-containing protein</fullName>
    </recommendedName>
</protein>
<feature type="domain" description="Ubiquitin-like" evidence="2">
    <location>
        <begin position="344"/>
        <end position="427"/>
    </location>
</feature>
<feature type="compositionally biased region" description="Low complexity" evidence="1">
    <location>
        <begin position="503"/>
        <end position="521"/>
    </location>
</feature>
<dbReference type="EMBL" id="ML170574">
    <property type="protein sequence ID" value="TDL13510.1"/>
    <property type="molecule type" value="Genomic_DNA"/>
</dbReference>
<dbReference type="AlphaFoldDB" id="A0A4Y7PGM6"/>
<organism evidence="3 4">
    <name type="scientific">Rickenella mellea</name>
    <dbReference type="NCBI Taxonomy" id="50990"/>
    <lineage>
        <taxon>Eukaryota</taxon>
        <taxon>Fungi</taxon>
        <taxon>Dikarya</taxon>
        <taxon>Basidiomycota</taxon>
        <taxon>Agaricomycotina</taxon>
        <taxon>Agaricomycetes</taxon>
        <taxon>Hymenochaetales</taxon>
        <taxon>Rickenellaceae</taxon>
        <taxon>Rickenella</taxon>
    </lineage>
</organism>
<dbReference type="Proteomes" id="UP000294933">
    <property type="component" value="Unassembled WGS sequence"/>
</dbReference>
<evidence type="ECO:0000256" key="1">
    <source>
        <dbReference type="SAM" id="MobiDB-lite"/>
    </source>
</evidence>
<evidence type="ECO:0000259" key="2">
    <source>
        <dbReference type="Pfam" id="PF22893"/>
    </source>
</evidence>
<reference evidence="3 4" key="1">
    <citation type="submission" date="2018-06" db="EMBL/GenBank/DDBJ databases">
        <title>A transcriptomic atlas of mushroom development highlights an independent origin of complex multicellularity.</title>
        <authorList>
            <consortium name="DOE Joint Genome Institute"/>
            <person name="Krizsan K."/>
            <person name="Almasi E."/>
            <person name="Merenyi Z."/>
            <person name="Sahu N."/>
            <person name="Viragh M."/>
            <person name="Koszo T."/>
            <person name="Mondo S."/>
            <person name="Kiss B."/>
            <person name="Balint B."/>
            <person name="Kues U."/>
            <person name="Barry K."/>
            <person name="Hegedus J.C."/>
            <person name="Henrissat B."/>
            <person name="Johnson J."/>
            <person name="Lipzen A."/>
            <person name="Ohm R."/>
            <person name="Nagy I."/>
            <person name="Pangilinan J."/>
            <person name="Yan J."/>
            <person name="Xiong Y."/>
            <person name="Grigoriev I.V."/>
            <person name="Hibbett D.S."/>
            <person name="Nagy L.G."/>
        </authorList>
    </citation>
    <scope>NUCLEOTIDE SEQUENCE [LARGE SCALE GENOMIC DNA]</scope>
    <source>
        <strain evidence="3 4">SZMC22713</strain>
    </source>
</reference>
<dbReference type="OrthoDB" id="3257453at2759"/>
<feature type="region of interest" description="Disordered" evidence="1">
    <location>
        <begin position="492"/>
        <end position="544"/>
    </location>
</feature>
<sequence length="690" mass="77191">MLIGARRIIRILAQDLARDWIGSLRALWLFAYQVTVQVPHGLRAFKAQSLIQSLHQASRSGLSLKRVGRSTTISKARVEKVDVVTASSTLPAPVLSSPASPICWVQEVNERRVVFMKWFTSSFEKSRGSHVWTRLHGLLSAFVVISPSAINVGTLHCDILAQLFARTALNPVPIPPGDSDIYIRSGSRFRISIRGNYVLFKLALAKIEFPGESLSSESLEYTVLDEKANVAVKLRYSLCSAPSMNDLHRRRTNCRQSILDRLGKHRVTLDSLMKVGGAIAEINPLTKAVFAFVDKAYDVIIPKMLDLIGSASNFIEEYNLDDSAVIRRALEARGSNMYGPVGTGILFIDARERRHILPLEFFETPQDFHKILLMLFKRGAGGRYVARGFYNLSSPAWPGGQLRKLSDWSSFVVAASGMQLEMSVLIQRLFMPDDNNRKCPACKNVDAGAIPRKGRIECSKCYVSYQVTEAFIEEVTYEVPVQRQHFLVKSAFTEQPSNEPTDNSGKATSAGTASSASQGNGMNAEKVPSMGDHPQAGETELPEEDEIRLLRRIDLALEKKVSRVLNTPTKQSQIKMREPNLYGYLTTKFELLKAAKRYYQDTTEDENNAIILDFKDELRKKLLIASLDLKTTLIPHPATPGKTIIKVVLVLWRKETNKDVIKAITAARIDQLEKLVGLTEKGWYLERPQN</sequence>
<name>A0A4Y7PGM6_9AGAM</name>
<dbReference type="VEuPathDB" id="FungiDB:BD410DRAFT_810473"/>
<keyword evidence="4" id="KW-1185">Reference proteome</keyword>
<gene>
    <name evidence="3" type="ORF">BD410DRAFT_810473</name>
</gene>
<dbReference type="Pfam" id="PF22893">
    <property type="entry name" value="ULD_2"/>
    <property type="match status" value="1"/>
</dbReference>
<evidence type="ECO:0000313" key="4">
    <source>
        <dbReference type="Proteomes" id="UP000294933"/>
    </source>
</evidence>
<proteinExistence type="predicted"/>
<accession>A0A4Y7PGM6</accession>
<evidence type="ECO:0000313" key="3">
    <source>
        <dbReference type="EMBL" id="TDL13510.1"/>
    </source>
</evidence>